<name>A0AAV0JI14_9ROSI</name>
<dbReference type="InterPro" id="IPR053249">
    <property type="entry name" value="LFS"/>
</dbReference>
<feature type="non-terminal residue" evidence="1">
    <location>
        <position position="1"/>
    </location>
</feature>
<sequence>GTNGQPGCIRYCSGFSISVAGGCGSAGQVARWSKERLTAVDHPRRVLSYEMVDCNIGFKSTVEIVPDGTGCVIEWGFSVDPVESWTLDDLVQKYELVLVSAARKMEDSVGSVE</sequence>
<proteinExistence type="predicted"/>
<dbReference type="EMBL" id="CAMGYJ010000005">
    <property type="protein sequence ID" value="CAI0409580.1"/>
    <property type="molecule type" value="Genomic_DNA"/>
</dbReference>
<dbReference type="Pfam" id="PF10604">
    <property type="entry name" value="Polyketide_cyc2"/>
    <property type="match status" value="1"/>
</dbReference>
<organism evidence="1 2">
    <name type="scientific">Linum tenue</name>
    <dbReference type="NCBI Taxonomy" id="586396"/>
    <lineage>
        <taxon>Eukaryota</taxon>
        <taxon>Viridiplantae</taxon>
        <taxon>Streptophyta</taxon>
        <taxon>Embryophyta</taxon>
        <taxon>Tracheophyta</taxon>
        <taxon>Spermatophyta</taxon>
        <taxon>Magnoliopsida</taxon>
        <taxon>eudicotyledons</taxon>
        <taxon>Gunneridae</taxon>
        <taxon>Pentapetalae</taxon>
        <taxon>rosids</taxon>
        <taxon>fabids</taxon>
        <taxon>Malpighiales</taxon>
        <taxon>Linaceae</taxon>
        <taxon>Linum</taxon>
    </lineage>
</organism>
<dbReference type="GO" id="GO:0004864">
    <property type="term" value="F:protein phosphatase inhibitor activity"/>
    <property type="evidence" value="ECO:0007669"/>
    <property type="project" value="UniProtKB-ARBA"/>
</dbReference>
<protein>
    <recommendedName>
        <fullName evidence="3">Lachrymatory factor synthase</fullName>
    </recommendedName>
</protein>
<accession>A0AAV0JI14</accession>
<dbReference type="SUPFAM" id="SSF55961">
    <property type="entry name" value="Bet v1-like"/>
    <property type="match status" value="1"/>
</dbReference>
<dbReference type="InterPro" id="IPR019587">
    <property type="entry name" value="Polyketide_cyclase/dehydratase"/>
</dbReference>
<dbReference type="Gene3D" id="3.30.530.20">
    <property type="match status" value="1"/>
</dbReference>
<comment type="caution">
    <text evidence="1">The sequence shown here is derived from an EMBL/GenBank/DDBJ whole genome shotgun (WGS) entry which is preliminary data.</text>
</comment>
<dbReference type="PANTHER" id="PTHR33789">
    <property type="entry name" value="LACHRYMATORY-FACTOR SYNTHASE"/>
    <property type="match status" value="1"/>
</dbReference>
<dbReference type="InterPro" id="IPR023393">
    <property type="entry name" value="START-like_dom_sf"/>
</dbReference>
<evidence type="ECO:0000313" key="1">
    <source>
        <dbReference type="EMBL" id="CAI0409580.1"/>
    </source>
</evidence>
<keyword evidence="2" id="KW-1185">Reference proteome</keyword>
<dbReference type="AlphaFoldDB" id="A0AAV0JI14"/>
<dbReference type="PANTHER" id="PTHR33789:SF15">
    <property type="entry name" value="LACHRYMATORY-FACTOR SYNTHASE"/>
    <property type="match status" value="1"/>
</dbReference>
<gene>
    <name evidence="1" type="ORF">LITE_LOCUS14430</name>
</gene>
<evidence type="ECO:0000313" key="2">
    <source>
        <dbReference type="Proteomes" id="UP001154282"/>
    </source>
</evidence>
<dbReference type="Proteomes" id="UP001154282">
    <property type="component" value="Unassembled WGS sequence"/>
</dbReference>
<reference evidence="1" key="1">
    <citation type="submission" date="2022-08" db="EMBL/GenBank/DDBJ databases">
        <authorList>
            <person name="Gutierrez-Valencia J."/>
        </authorList>
    </citation>
    <scope>NUCLEOTIDE SEQUENCE</scope>
</reference>
<evidence type="ECO:0008006" key="3">
    <source>
        <dbReference type="Google" id="ProtNLM"/>
    </source>
</evidence>